<dbReference type="EnsemblMetazoa" id="RPRC010898-RA">
    <property type="protein sequence ID" value="RPRC010898-PA"/>
    <property type="gene ID" value="RPRC010898"/>
</dbReference>
<feature type="region of interest" description="Disordered" evidence="2">
    <location>
        <begin position="296"/>
        <end position="326"/>
    </location>
</feature>
<dbReference type="InParanoid" id="T1I3M9"/>
<keyword evidence="4" id="KW-1185">Reference proteome</keyword>
<evidence type="ECO:0000256" key="2">
    <source>
        <dbReference type="SAM" id="MobiDB-lite"/>
    </source>
</evidence>
<protein>
    <submittedName>
        <fullName evidence="3">Uncharacterized protein</fullName>
    </submittedName>
</protein>
<dbReference type="Proteomes" id="UP000015103">
    <property type="component" value="Unassembled WGS sequence"/>
</dbReference>
<sequence length="326" mass="36054">SQLEDTKERLNEAEDEKKKFEIDNSDLKKKIDTAKKEKEDAVEHLKTDIHQKEEEINSLKKTVKDMEQKSLPEDKNNNYFEKLEKLLELTKKELLYCQNKQPLADSSPKTEAKNVGAQPDTNVAEIPRLVNGLPRNLSTPGINPLAVGDISSVKAIAEADMSGLIRNFTSTPGINPMAVGDLSSVKPIAEADVAQRKLDEQVGMPSKKPTQESVRPLEQPGKFIEQGLAQIPGPPDHRINTLQKPKINDQGNDQMNNFVADEPEDPLLRDQQMKGHLREPFIALNGIGGIPAAMDVEGVGQQPLPPAEREEEEEGGGEVNMNNPII</sequence>
<dbReference type="AlphaFoldDB" id="T1I3M9"/>
<name>T1I3M9_RHOPR</name>
<evidence type="ECO:0000313" key="4">
    <source>
        <dbReference type="Proteomes" id="UP000015103"/>
    </source>
</evidence>
<dbReference type="HOGENOM" id="CLU_854118_0_0_1"/>
<organism evidence="3 4">
    <name type="scientific">Rhodnius prolixus</name>
    <name type="common">Triatomid bug</name>
    <dbReference type="NCBI Taxonomy" id="13249"/>
    <lineage>
        <taxon>Eukaryota</taxon>
        <taxon>Metazoa</taxon>
        <taxon>Ecdysozoa</taxon>
        <taxon>Arthropoda</taxon>
        <taxon>Hexapoda</taxon>
        <taxon>Insecta</taxon>
        <taxon>Pterygota</taxon>
        <taxon>Neoptera</taxon>
        <taxon>Paraneoptera</taxon>
        <taxon>Hemiptera</taxon>
        <taxon>Heteroptera</taxon>
        <taxon>Panheteroptera</taxon>
        <taxon>Cimicomorpha</taxon>
        <taxon>Reduviidae</taxon>
        <taxon>Triatominae</taxon>
        <taxon>Rhodnius</taxon>
    </lineage>
</organism>
<proteinExistence type="predicted"/>
<accession>T1I3M9</accession>
<feature type="coiled-coil region" evidence="1">
    <location>
        <begin position="3"/>
        <end position="69"/>
    </location>
</feature>
<keyword evidence="1" id="KW-0175">Coiled coil</keyword>
<dbReference type="VEuPathDB" id="VectorBase:RPRC010898"/>
<evidence type="ECO:0000256" key="1">
    <source>
        <dbReference type="SAM" id="Coils"/>
    </source>
</evidence>
<evidence type="ECO:0000313" key="3">
    <source>
        <dbReference type="EnsemblMetazoa" id="RPRC010898-PA"/>
    </source>
</evidence>
<dbReference type="EMBL" id="ACPB03027837">
    <property type="status" value="NOT_ANNOTATED_CDS"/>
    <property type="molecule type" value="Genomic_DNA"/>
</dbReference>
<reference evidence="3" key="1">
    <citation type="submission" date="2015-05" db="UniProtKB">
        <authorList>
            <consortium name="EnsemblMetazoa"/>
        </authorList>
    </citation>
    <scope>IDENTIFICATION</scope>
</reference>